<protein>
    <submittedName>
        <fullName evidence="2">DUF190 domain-containing protein</fullName>
    </submittedName>
</protein>
<reference evidence="2 3" key="1">
    <citation type="submission" date="2019-12" db="EMBL/GenBank/DDBJ databases">
        <authorList>
            <person name="Huq M.A."/>
        </authorList>
    </citation>
    <scope>NUCLEOTIDE SEQUENCE [LARGE SCALE GENOMIC DNA]</scope>
    <source>
        <strain evidence="2 3">MAH-25</strain>
    </source>
</reference>
<dbReference type="Gene3D" id="3.30.70.120">
    <property type="match status" value="1"/>
</dbReference>
<dbReference type="InterPro" id="IPR011322">
    <property type="entry name" value="N-reg_PII-like_a/b"/>
</dbReference>
<dbReference type="RefSeq" id="WP_157396838.1">
    <property type="nucleotide sequence ID" value="NZ_WSEL01000003.1"/>
</dbReference>
<proteinExistence type="inferred from homology"/>
<dbReference type="Proteomes" id="UP000469385">
    <property type="component" value="Unassembled WGS sequence"/>
</dbReference>
<dbReference type="AlphaFoldDB" id="A0A6N8IR98"/>
<dbReference type="InterPro" id="IPR003793">
    <property type="entry name" value="UPF0166"/>
</dbReference>
<accession>A0A6N8IR98</accession>
<gene>
    <name evidence="2" type="ORF">GON04_04910</name>
</gene>
<comment type="similarity">
    <text evidence="1">Belongs to the UPF0166 family.</text>
</comment>
<dbReference type="InterPro" id="IPR015867">
    <property type="entry name" value="N-reg_PII/ATP_PRibTrfase_C"/>
</dbReference>
<name>A0A6N8IR98_9BURK</name>
<dbReference type="EMBL" id="WSEL01000003">
    <property type="protein sequence ID" value="MVQ28770.1"/>
    <property type="molecule type" value="Genomic_DNA"/>
</dbReference>
<dbReference type="Pfam" id="PF02641">
    <property type="entry name" value="DUF190"/>
    <property type="match status" value="1"/>
</dbReference>
<sequence length="103" mass="11935">MNGVRLEFYTGRNKRHENQPLWEWVVRSACAQGIRGATVMMASLGFGHHRRIEPPYFFQLADQPVVITMILSDEESDQFIASLKRDGIKDLFYVKEAVEFETL</sequence>
<comment type="caution">
    <text evidence="2">The sequence shown here is derived from an EMBL/GenBank/DDBJ whole genome shotgun (WGS) entry which is preliminary data.</text>
</comment>
<evidence type="ECO:0000313" key="3">
    <source>
        <dbReference type="Proteomes" id="UP000469385"/>
    </source>
</evidence>
<evidence type="ECO:0000313" key="2">
    <source>
        <dbReference type="EMBL" id="MVQ28770.1"/>
    </source>
</evidence>
<keyword evidence="3" id="KW-1185">Reference proteome</keyword>
<dbReference type="SUPFAM" id="SSF54913">
    <property type="entry name" value="GlnB-like"/>
    <property type="match status" value="1"/>
</dbReference>
<evidence type="ECO:0000256" key="1">
    <source>
        <dbReference type="ARBA" id="ARBA00010554"/>
    </source>
</evidence>
<organism evidence="2 3">
    <name type="scientific">Ramlibacter pinisoli</name>
    <dbReference type="NCBI Taxonomy" id="2682844"/>
    <lineage>
        <taxon>Bacteria</taxon>
        <taxon>Pseudomonadati</taxon>
        <taxon>Pseudomonadota</taxon>
        <taxon>Betaproteobacteria</taxon>
        <taxon>Burkholderiales</taxon>
        <taxon>Comamonadaceae</taxon>
        <taxon>Ramlibacter</taxon>
    </lineage>
</organism>